<evidence type="ECO:0000313" key="3">
    <source>
        <dbReference type="Proteomes" id="UP000034320"/>
    </source>
</evidence>
<comment type="caution">
    <text evidence="2">The sequence shown here is derived from an EMBL/GenBank/DDBJ whole genome shotgun (WGS) entry which is preliminary data.</text>
</comment>
<proteinExistence type="predicted"/>
<accession>A0A0G0ZEK6</accession>
<name>A0A0G0ZEK6_9BACT</name>
<dbReference type="Proteomes" id="UP000034320">
    <property type="component" value="Unassembled WGS sequence"/>
</dbReference>
<reference evidence="2 3" key="1">
    <citation type="journal article" date="2015" name="Nature">
        <title>rRNA introns, odd ribosomes, and small enigmatic genomes across a large radiation of phyla.</title>
        <authorList>
            <person name="Brown C.T."/>
            <person name="Hug L.A."/>
            <person name="Thomas B.C."/>
            <person name="Sharon I."/>
            <person name="Castelle C.J."/>
            <person name="Singh A."/>
            <person name="Wilkins M.J."/>
            <person name="Williams K.H."/>
            <person name="Banfield J.F."/>
        </authorList>
    </citation>
    <scope>NUCLEOTIDE SEQUENCE [LARGE SCALE GENOMIC DNA]</scope>
</reference>
<sequence length="553" mass="63124">MLFDKVVSRLEIDNLKEDSLVRRELSVISSEKPVWFKTHPIVFSKYIQVPLGIPSEMEKPIINQVEGIYNNLASRYFDWDCPAAVWSDAGTEFVNNTQDLKQLSDTGSNLVAINPVFLGKLPEKAMAAIENENVSLDTYKKQLRRYLPEDDEWLYVQNIGSDGMKLRPFIHPHFTNLIFIEDEHEAIAKLPHDKMLVFMRMMMAKVGAFKNIIVTYRKEGDGIAFDQPILGTMEGGRVKVKSWENMADRLIAFGSSEEVGGQKILEDQSINYDEWTKNPVVNGMRKWGKFLGEHRLLSPPVTIRELTRSRNLSRKIERLLRYNRQAEGAFWAVVPDIKVKTPEGTVKKTIKIVSNSGTSGAVKDRLRYSDISAVVSHEDGKVNVSPVKRLKTKKTSVEAEEFIIPLDELPTVKVKLQDGFYEFDDVNGTEVPALRAGFHLHRGVKSYNENKIKYITLDYPHVGCGVKTMQEMSRQAMHEAVRLWEKSGRKLELILVYVPNHGVNGFIPYAEGFKHVDPFYMVEQMIEDGDLELEDEVPQNTEWPEGEETITNS</sequence>
<evidence type="ECO:0000256" key="1">
    <source>
        <dbReference type="SAM" id="MobiDB-lite"/>
    </source>
</evidence>
<evidence type="ECO:0000313" key="2">
    <source>
        <dbReference type="EMBL" id="KKS47165.1"/>
    </source>
</evidence>
<protein>
    <submittedName>
        <fullName evidence="2">Uncharacterized protein</fullName>
    </submittedName>
</protein>
<organism evidence="2 3">
    <name type="scientific">Candidatus Gottesmanbacteria bacterium GW2011_GWA2_42_18</name>
    <dbReference type="NCBI Taxonomy" id="1618442"/>
    <lineage>
        <taxon>Bacteria</taxon>
        <taxon>Candidatus Gottesmaniibacteriota</taxon>
    </lineage>
</organism>
<dbReference type="AlphaFoldDB" id="A0A0G0ZEK6"/>
<feature type="compositionally biased region" description="Acidic residues" evidence="1">
    <location>
        <begin position="544"/>
        <end position="553"/>
    </location>
</feature>
<feature type="region of interest" description="Disordered" evidence="1">
    <location>
        <begin position="533"/>
        <end position="553"/>
    </location>
</feature>
<dbReference type="EMBL" id="LCDD01000008">
    <property type="protein sequence ID" value="KKS47165.1"/>
    <property type="molecule type" value="Genomic_DNA"/>
</dbReference>
<gene>
    <name evidence="2" type="ORF">UV09_C0008G0031</name>
</gene>